<feature type="compositionally biased region" description="Basic and acidic residues" evidence="1">
    <location>
        <begin position="1"/>
        <end position="12"/>
    </location>
</feature>
<feature type="compositionally biased region" description="Low complexity" evidence="1">
    <location>
        <begin position="65"/>
        <end position="75"/>
    </location>
</feature>
<dbReference type="EMBL" id="JBHFFA010000001">
    <property type="protein sequence ID" value="KAL2652589.1"/>
    <property type="molecule type" value="Genomic_DNA"/>
</dbReference>
<feature type="compositionally biased region" description="Polar residues" evidence="1">
    <location>
        <begin position="121"/>
        <end position="130"/>
    </location>
</feature>
<keyword evidence="3" id="KW-1185">Reference proteome</keyword>
<accession>A0ABD1ZMB4</accession>
<name>A0ABD1ZMB4_9MARC</name>
<gene>
    <name evidence="2" type="ORF">R1flu_020717</name>
</gene>
<feature type="region of interest" description="Disordered" evidence="1">
    <location>
        <begin position="1"/>
        <end position="29"/>
    </location>
</feature>
<protein>
    <submittedName>
        <fullName evidence="2">Uncharacterized protein</fullName>
    </submittedName>
</protein>
<evidence type="ECO:0000313" key="2">
    <source>
        <dbReference type="EMBL" id="KAL2652589.1"/>
    </source>
</evidence>
<evidence type="ECO:0000256" key="1">
    <source>
        <dbReference type="SAM" id="MobiDB-lite"/>
    </source>
</evidence>
<reference evidence="2 3" key="1">
    <citation type="submission" date="2024-09" db="EMBL/GenBank/DDBJ databases">
        <title>Chromosome-scale assembly of Riccia fluitans.</title>
        <authorList>
            <person name="Paukszto L."/>
            <person name="Sawicki J."/>
            <person name="Karawczyk K."/>
            <person name="Piernik-Szablinska J."/>
            <person name="Szczecinska M."/>
            <person name="Mazdziarz M."/>
        </authorList>
    </citation>
    <scope>NUCLEOTIDE SEQUENCE [LARGE SCALE GENOMIC DNA]</scope>
    <source>
        <strain evidence="2">Rf_01</strain>
        <tissue evidence="2">Aerial parts of the thallus</tissue>
    </source>
</reference>
<feature type="compositionally biased region" description="Polar residues" evidence="1">
    <location>
        <begin position="76"/>
        <end position="85"/>
    </location>
</feature>
<dbReference type="AlphaFoldDB" id="A0ABD1ZMB4"/>
<organism evidence="2 3">
    <name type="scientific">Riccia fluitans</name>
    <dbReference type="NCBI Taxonomy" id="41844"/>
    <lineage>
        <taxon>Eukaryota</taxon>
        <taxon>Viridiplantae</taxon>
        <taxon>Streptophyta</taxon>
        <taxon>Embryophyta</taxon>
        <taxon>Marchantiophyta</taxon>
        <taxon>Marchantiopsida</taxon>
        <taxon>Marchantiidae</taxon>
        <taxon>Marchantiales</taxon>
        <taxon>Ricciaceae</taxon>
        <taxon>Riccia</taxon>
    </lineage>
</organism>
<feature type="region of interest" description="Disordered" evidence="1">
    <location>
        <begin position="43"/>
        <end position="160"/>
    </location>
</feature>
<dbReference type="Proteomes" id="UP001605036">
    <property type="component" value="Unassembled WGS sequence"/>
</dbReference>
<evidence type="ECO:0000313" key="3">
    <source>
        <dbReference type="Proteomes" id="UP001605036"/>
    </source>
</evidence>
<comment type="caution">
    <text evidence="2">The sequence shown here is derived from an EMBL/GenBank/DDBJ whole genome shotgun (WGS) entry which is preliminary data.</text>
</comment>
<proteinExistence type="predicted"/>
<sequence>MFDEEERLRLPSDEEDGSTSPTHNLKMKLRQFRRNTNFSTIDKNFLKPFFTVDKEDRSPQRTAESNGSSHSSSQSRETQPATTSTDSRDPKQSSNVADGRDRRQVSIGAQFEPRGADRSKQNSSNNASQLKDSRQRSSPPLERTNPPQDGRTPPRSRPPL</sequence>